<name>A0A5Q2N2T9_9FIRM</name>
<dbReference type="Proteomes" id="UP000366051">
    <property type="component" value="Chromosome"/>
</dbReference>
<gene>
    <name evidence="2" type="ORF">FTV88_0717</name>
</gene>
<dbReference type="Pfam" id="PF01966">
    <property type="entry name" value="HD"/>
    <property type="match status" value="1"/>
</dbReference>
<dbReference type="KEGG" id="hcv:FTV88_0717"/>
<dbReference type="NCBIfam" id="TIGR00277">
    <property type="entry name" value="HDIG"/>
    <property type="match status" value="1"/>
</dbReference>
<accession>A0A5Q2N2T9</accession>
<dbReference type="OrthoDB" id="68032at2"/>
<reference evidence="3" key="1">
    <citation type="submission" date="2019-11" db="EMBL/GenBank/DDBJ databases">
        <title>Genome sequence of Heliorestis convoluta strain HH, an alkaliphilic and minimalistic phototrophic bacterium from a soda lake in Egypt.</title>
        <authorList>
            <person name="Dewey E.D."/>
            <person name="Stokes L.M."/>
            <person name="Burchell B.M."/>
            <person name="Shaffer K.N."/>
            <person name="Huntington A.M."/>
            <person name="Baker J.M."/>
            <person name="Nadendla S."/>
            <person name="Giglio M.G."/>
            <person name="Touchman J.W."/>
            <person name="Blankenship R.E."/>
            <person name="Madigan M.T."/>
            <person name="Sattley W.M."/>
        </authorList>
    </citation>
    <scope>NUCLEOTIDE SEQUENCE [LARGE SCALE GENOMIC DNA]</scope>
    <source>
        <strain evidence="3">HH</strain>
    </source>
</reference>
<proteinExistence type="predicted"/>
<protein>
    <submittedName>
        <fullName evidence="2">HDIG domain-containing protein</fullName>
    </submittedName>
</protein>
<evidence type="ECO:0000313" key="2">
    <source>
        <dbReference type="EMBL" id="QGG46895.1"/>
    </source>
</evidence>
<evidence type="ECO:0000259" key="1">
    <source>
        <dbReference type="Pfam" id="PF01966"/>
    </source>
</evidence>
<dbReference type="EMBL" id="CP045875">
    <property type="protein sequence ID" value="QGG46895.1"/>
    <property type="molecule type" value="Genomic_DNA"/>
</dbReference>
<keyword evidence="3" id="KW-1185">Reference proteome</keyword>
<dbReference type="RefSeq" id="WP_153724386.1">
    <property type="nucleotide sequence ID" value="NZ_CP045875.1"/>
</dbReference>
<dbReference type="AlphaFoldDB" id="A0A5Q2N2T9"/>
<organism evidence="2 3">
    <name type="scientific">Heliorestis convoluta</name>
    <dbReference type="NCBI Taxonomy" id="356322"/>
    <lineage>
        <taxon>Bacteria</taxon>
        <taxon>Bacillati</taxon>
        <taxon>Bacillota</taxon>
        <taxon>Clostridia</taxon>
        <taxon>Eubacteriales</taxon>
        <taxon>Heliobacteriaceae</taxon>
        <taxon>Heliorestis</taxon>
    </lineage>
</organism>
<evidence type="ECO:0000313" key="3">
    <source>
        <dbReference type="Proteomes" id="UP000366051"/>
    </source>
</evidence>
<dbReference type="SUPFAM" id="SSF109604">
    <property type="entry name" value="HD-domain/PDEase-like"/>
    <property type="match status" value="1"/>
</dbReference>
<feature type="domain" description="HD" evidence="1">
    <location>
        <begin position="52"/>
        <end position="175"/>
    </location>
</feature>
<dbReference type="InterPro" id="IPR006675">
    <property type="entry name" value="HDIG_dom"/>
</dbReference>
<dbReference type="InterPro" id="IPR006674">
    <property type="entry name" value="HD_domain"/>
</dbReference>
<dbReference type="Gene3D" id="1.10.3210.10">
    <property type="entry name" value="Hypothetical protein af1432"/>
    <property type="match status" value="1"/>
</dbReference>
<sequence>MKKIFSKVIYRCRQVLWALNSKVTPEEETWTASLLTKEEYTIFSQLNLSDQRHCLDVAYYCKEKAKHLEEKQQKLLVKVSLLHDMGKRHHRLQLWHRILYVLLQNHPNWLNKAKKTSLLQKPLEVLACHSSIGAEEAKKRGWSNDVITLIHHHHNPHATLEQPLAELLTLLQEADEKY</sequence>